<dbReference type="PANTHER" id="PTHR23160:SF19">
    <property type="entry name" value="MYOSIN HEAVY CHAIN-RELATED PROTEIN"/>
    <property type="match status" value="1"/>
</dbReference>
<evidence type="ECO:0000313" key="4">
    <source>
        <dbReference type="Proteomes" id="UP000799440"/>
    </source>
</evidence>
<feature type="region of interest" description="Disordered" evidence="2">
    <location>
        <begin position="676"/>
        <end position="713"/>
    </location>
</feature>
<keyword evidence="4" id="KW-1185">Reference proteome</keyword>
<sequence length="713" mass="78365">MTEEQRMEEGRRMFQIFAARMFEQRVLQAYREKVANERQNMLLAEEEREREEERLAAAKKAEEAQKRREKRERQRQAKAEKEAQKAAEKAAKEAKAKAKQEELLEEQRKKKEEQRKKKEAERKALEEERKRKEAERLRRQQEEKERQAEAERKQRELKAQEKKAKEESRRKEREEREAKEKEIKERKAQEEKERREREAKAKADRERLRKEEQAAAAAKKPTVQPVGVALPPGLLKQTSSAGLPSPHVTPAVPKAPTPSRPRQSSQQGSHMSSPKTPHALPGSSNSVSPGSQNQPSAMPRAILTKPQASQHSIASHLHQPAHQMPPMGPPPGMHPPPGMTMPPGLNGFPGLQNPMPPGMTLPRHSISHAPGFPHQQPGPRWGGFPPAVHAPGPMPMSRGFSLDAPPGFSNMPPFSSLNQVNQMPGFDPRMATHSRQGSGSESFAPAPPTQPIQRPTPIQRPSSAKPDEDSKSGDSGIDEISDHLGSKALLDDVEDEPQPEPRRTSLQPGSLRTGSLGFGFHDAPPVPTRSDSYNSFHGPGSIPSVWGTPPMPFALSGPGGWGNSPTSGLFNNAPQWAPQQRPGEQRIVWIRRLLCDVCKSLRVQTDLDGFIDGGDVFEAVNSKRGASEMAINFQEIKEACDIIGDHSNGGGNLEYREPPSGSGQPPLSVRFVETTGPSPPALGEIGSPVPSHSALAGGNSFGRPFAGLGPPGL</sequence>
<gene>
    <name evidence="3" type="ORF">M011DRAFT_467107</name>
</gene>
<dbReference type="EMBL" id="MU006570">
    <property type="protein sequence ID" value="KAF2748062.1"/>
    <property type="molecule type" value="Genomic_DNA"/>
</dbReference>
<proteinExistence type="predicted"/>
<feature type="region of interest" description="Disordered" evidence="2">
    <location>
        <begin position="42"/>
        <end position="535"/>
    </location>
</feature>
<protein>
    <recommendedName>
        <fullName evidence="5">Stress response protein NST1</fullName>
    </recommendedName>
</protein>
<reference evidence="3" key="1">
    <citation type="journal article" date="2020" name="Stud. Mycol.">
        <title>101 Dothideomycetes genomes: a test case for predicting lifestyles and emergence of pathogens.</title>
        <authorList>
            <person name="Haridas S."/>
            <person name="Albert R."/>
            <person name="Binder M."/>
            <person name="Bloem J."/>
            <person name="Labutti K."/>
            <person name="Salamov A."/>
            <person name="Andreopoulos B."/>
            <person name="Baker S."/>
            <person name="Barry K."/>
            <person name="Bills G."/>
            <person name="Bluhm B."/>
            <person name="Cannon C."/>
            <person name="Castanera R."/>
            <person name="Culley D."/>
            <person name="Daum C."/>
            <person name="Ezra D."/>
            <person name="Gonzalez J."/>
            <person name="Henrissat B."/>
            <person name="Kuo A."/>
            <person name="Liang C."/>
            <person name="Lipzen A."/>
            <person name="Lutzoni F."/>
            <person name="Magnuson J."/>
            <person name="Mondo S."/>
            <person name="Nolan M."/>
            <person name="Ohm R."/>
            <person name="Pangilinan J."/>
            <person name="Park H.-J."/>
            <person name="Ramirez L."/>
            <person name="Alfaro M."/>
            <person name="Sun H."/>
            <person name="Tritt A."/>
            <person name="Yoshinaga Y."/>
            <person name="Zwiers L.-H."/>
            <person name="Turgeon B."/>
            <person name="Goodwin S."/>
            <person name="Spatafora J."/>
            <person name="Crous P."/>
            <person name="Grigoriev I."/>
        </authorList>
    </citation>
    <scope>NUCLEOTIDE SEQUENCE</scope>
    <source>
        <strain evidence="3">CBS 119925</strain>
    </source>
</reference>
<feature type="compositionally biased region" description="Polar residues" evidence="2">
    <location>
        <begin position="282"/>
        <end position="296"/>
    </location>
</feature>
<accession>A0A6A6VBR0</accession>
<feature type="compositionally biased region" description="Polar residues" evidence="2">
    <location>
        <begin position="504"/>
        <end position="513"/>
    </location>
</feature>
<dbReference type="AlphaFoldDB" id="A0A6A6VBR0"/>
<dbReference type="PANTHER" id="PTHR23160">
    <property type="entry name" value="SYNAPTONEMAL COMPLEX PROTEIN-RELATED"/>
    <property type="match status" value="1"/>
</dbReference>
<feature type="compositionally biased region" description="Basic and acidic residues" evidence="2">
    <location>
        <begin position="45"/>
        <end position="213"/>
    </location>
</feature>
<name>A0A6A6VBR0_9PLEO</name>
<feature type="compositionally biased region" description="Low complexity" evidence="2">
    <location>
        <begin position="451"/>
        <end position="461"/>
    </location>
</feature>
<dbReference type="Proteomes" id="UP000799440">
    <property type="component" value="Unassembled WGS sequence"/>
</dbReference>
<keyword evidence="1" id="KW-0175">Coiled coil</keyword>
<evidence type="ECO:0000256" key="1">
    <source>
        <dbReference type="ARBA" id="ARBA00023054"/>
    </source>
</evidence>
<evidence type="ECO:0000256" key="2">
    <source>
        <dbReference type="SAM" id="MobiDB-lite"/>
    </source>
</evidence>
<organism evidence="3 4">
    <name type="scientific">Sporormia fimetaria CBS 119925</name>
    <dbReference type="NCBI Taxonomy" id="1340428"/>
    <lineage>
        <taxon>Eukaryota</taxon>
        <taxon>Fungi</taxon>
        <taxon>Dikarya</taxon>
        <taxon>Ascomycota</taxon>
        <taxon>Pezizomycotina</taxon>
        <taxon>Dothideomycetes</taxon>
        <taxon>Pleosporomycetidae</taxon>
        <taxon>Pleosporales</taxon>
        <taxon>Sporormiaceae</taxon>
        <taxon>Sporormia</taxon>
    </lineage>
</organism>
<dbReference type="OrthoDB" id="21629at2759"/>
<feature type="compositionally biased region" description="Polar residues" evidence="2">
    <location>
        <begin position="412"/>
        <end position="422"/>
    </location>
</feature>
<evidence type="ECO:0008006" key="5">
    <source>
        <dbReference type="Google" id="ProtNLM"/>
    </source>
</evidence>
<evidence type="ECO:0000313" key="3">
    <source>
        <dbReference type="EMBL" id="KAF2748062.1"/>
    </source>
</evidence>
<feature type="compositionally biased region" description="Pro residues" evidence="2">
    <location>
        <begin position="326"/>
        <end position="340"/>
    </location>
</feature>